<dbReference type="Proteomes" id="UP000695000">
    <property type="component" value="Unplaced"/>
</dbReference>
<feature type="transmembrane region" description="Helical" evidence="6">
    <location>
        <begin position="429"/>
        <end position="447"/>
    </location>
</feature>
<dbReference type="InterPro" id="IPR051085">
    <property type="entry name" value="MB_O-acyltransferase"/>
</dbReference>
<evidence type="ECO:0000256" key="3">
    <source>
        <dbReference type="ARBA" id="ARBA00022989"/>
    </source>
</evidence>
<comment type="subcellular location">
    <subcellularLocation>
        <location evidence="1">Membrane</location>
        <topology evidence="1">Multi-pass membrane protein</topology>
    </subcellularLocation>
</comment>
<keyword evidence="2 6" id="KW-0812">Transmembrane</keyword>
<sequence>MAIIKKVQRLPNVYETGIYFVIWISAVLYSIYNFYLATEDYFKHYEDVYGDFKNGWTVINRRRDVSDVEWETICQLLKELFPWLIVHSAMTEYLKREKIKHIVQLVLSFMFLLYYTNVAVFLLLVLQPFVFQLFSKFKNITLIWICCGLCLLIITIYKFVDNKTLQYVGITEELHITSIIAVFWINLRCLSFYIDKIKMEVNDKITFFDFINFVFYLPTLFCGPFVGYNDFKSKNNFRNLTSRTTKLFLNLLRVLFWFIFTEYCLHYIYINAISYQVEHIKTFQPWAIYGYGYAMGQFFHLKYVILYGLSTSFAEFEGVTVPHLPKCIGRIHLYSDMWKYFDVGLYKFLVKYIYIPTQYSQSYINKLFSSGLCFTFVYVWHGTQNYILIWTVLNFMGISVEMICKELYKKCFFNFGSKHPNMERRLTSSLASILLAISAISNFYFFAGTSIGNIFFEKLFTGNFSENFILLFCLYCCCQVSIQVKEWGMRCRALYK</sequence>
<dbReference type="GeneID" id="108563623"/>
<organism evidence="7 8">
    <name type="scientific">Nicrophorus vespilloides</name>
    <name type="common">Boreal carrion beetle</name>
    <dbReference type="NCBI Taxonomy" id="110193"/>
    <lineage>
        <taxon>Eukaryota</taxon>
        <taxon>Metazoa</taxon>
        <taxon>Ecdysozoa</taxon>
        <taxon>Arthropoda</taxon>
        <taxon>Hexapoda</taxon>
        <taxon>Insecta</taxon>
        <taxon>Pterygota</taxon>
        <taxon>Neoptera</taxon>
        <taxon>Endopterygota</taxon>
        <taxon>Coleoptera</taxon>
        <taxon>Polyphaga</taxon>
        <taxon>Staphyliniformia</taxon>
        <taxon>Silphidae</taxon>
        <taxon>Nicrophorinae</taxon>
        <taxon>Nicrophorus</taxon>
    </lineage>
</organism>
<evidence type="ECO:0000256" key="4">
    <source>
        <dbReference type="ARBA" id="ARBA00023136"/>
    </source>
</evidence>
<dbReference type="RefSeq" id="XP_017777846.1">
    <property type="nucleotide sequence ID" value="XM_017922357.1"/>
</dbReference>
<evidence type="ECO:0000256" key="1">
    <source>
        <dbReference type="ARBA" id="ARBA00004141"/>
    </source>
</evidence>
<feature type="transmembrane region" description="Helical" evidence="6">
    <location>
        <begin position="387"/>
        <end position="408"/>
    </location>
</feature>
<evidence type="ECO:0000313" key="8">
    <source>
        <dbReference type="RefSeq" id="XP_017777846.1"/>
    </source>
</evidence>
<keyword evidence="7" id="KW-1185">Reference proteome</keyword>
<name>A0ABM1MTE6_NICVS</name>
<evidence type="ECO:0000256" key="2">
    <source>
        <dbReference type="ARBA" id="ARBA00022692"/>
    </source>
</evidence>
<accession>A0ABM1MTE6</accession>
<gene>
    <name evidence="8" type="primary">LOC108563623</name>
</gene>
<feature type="transmembrane region" description="Helical" evidence="6">
    <location>
        <begin position="206"/>
        <end position="227"/>
    </location>
</feature>
<dbReference type="Pfam" id="PF03062">
    <property type="entry name" value="MBOAT"/>
    <property type="match status" value="1"/>
</dbReference>
<dbReference type="PANTHER" id="PTHR13285:SF18">
    <property type="entry name" value="PROTEIN-CYSTEINE N-PALMITOYLTRANSFERASE RASP"/>
    <property type="match status" value="1"/>
</dbReference>
<evidence type="ECO:0000313" key="7">
    <source>
        <dbReference type="Proteomes" id="UP000695000"/>
    </source>
</evidence>
<comment type="similarity">
    <text evidence="5">Belongs to the membrane-bound acyltransferase family. HHAT subfamily.</text>
</comment>
<dbReference type="PANTHER" id="PTHR13285">
    <property type="entry name" value="ACYLTRANSFERASE"/>
    <property type="match status" value="1"/>
</dbReference>
<feature type="transmembrane region" description="Helical" evidence="6">
    <location>
        <begin position="247"/>
        <end position="270"/>
    </location>
</feature>
<keyword evidence="3 6" id="KW-1133">Transmembrane helix</keyword>
<reference evidence="8" key="1">
    <citation type="submission" date="2025-08" db="UniProtKB">
        <authorList>
            <consortium name="RefSeq"/>
        </authorList>
    </citation>
    <scope>IDENTIFICATION</scope>
    <source>
        <tissue evidence="8">Whole Larva</tissue>
    </source>
</reference>
<dbReference type="InterPro" id="IPR004299">
    <property type="entry name" value="MBOAT_fam"/>
</dbReference>
<feature type="transmembrane region" description="Helical" evidence="6">
    <location>
        <begin position="12"/>
        <end position="32"/>
    </location>
</feature>
<keyword evidence="4 6" id="KW-0472">Membrane</keyword>
<feature type="transmembrane region" description="Helical" evidence="6">
    <location>
        <begin position="102"/>
        <end position="130"/>
    </location>
</feature>
<evidence type="ECO:0000256" key="6">
    <source>
        <dbReference type="SAM" id="Phobius"/>
    </source>
</evidence>
<evidence type="ECO:0000256" key="5">
    <source>
        <dbReference type="ARBA" id="ARBA00038268"/>
    </source>
</evidence>
<protein>
    <submittedName>
        <fullName evidence="8">Protein-cysteine N-palmitoyltransferase Rasp</fullName>
    </submittedName>
</protein>
<feature type="transmembrane region" description="Helical" evidence="6">
    <location>
        <begin position="363"/>
        <end position="381"/>
    </location>
</feature>
<proteinExistence type="inferred from homology"/>
<feature type="transmembrane region" description="Helical" evidence="6">
    <location>
        <begin position="142"/>
        <end position="160"/>
    </location>
</feature>